<comment type="caution">
    <text evidence="1">The sequence shown here is derived from an EMBL/GenBank/DDBJ whole genome shotgun (WGS) entry which is preliminary data.</text>
</comment>
<name>A0A8S1PYV4_9CILI</name>
<dbReference type="Proteomes" id="UP000692954">
    <property type="component" value="Unassembled WGS sequence"/>
</dbReference>
<organism evidence="1 2">
    <name type="scientific">Paramecium sonneborni</name>
    <dbReference type="NCBI Taxonomy" id="65129"/>
    <lineage>
        <taxon>Eukaryota</taxon>
        <taxon>Sar</taxon>
        <taxon>Alveolata</taxon>
        <taxon>Ciliophora</taxon>
        <taxon>Intramacronucleata</taxon>
        <taxon>Oligohymenophorea</taxon>
        <taxon>Peniculida</taxon>
        <taxon>Parameciidae</taxon>
        <taxon>Paramecium</taxon>
    </lineage>
</organism>
<keyword evidence="2" id="KW-1185">Reference proteome</keyword>
<gene>
    <name evidence="1" type="ORF">PSON_ATCC_30995.1.T0910126</name>
</gene>
<dbReference type="AlphaFoldDB" id="A0A8S1PYV4"/>
<protein>
    <submittedName>
        <fullName evidence="1">Uncharacterized protein</fullName>
    </submittedName>
</protein>
<accession>A0A8S1PYV4</accession>
<proteinExistence type="predicted"/>
<evidence type="ECO:0000313" key="1">
    <source>
        <dbReference type="EMBL" id="CAD8108547.1"/>
    </source>
</evidence>
<dbReference type="OrthoDB" id="297937at2759"/>
<sequence>MKKMTQSRKKRPSKYSIVDDEKRSQIVEKIFKENMKIKEVAQEFQIPLSTVKAVKSVYLKEGRIQKKRKRNRSKKVITTVIVALIDKQVNIVAS</sequence>
<evidence type="ECO:0000313" key="2">
    <source>
        <dbReference type="Proteomes" id="UP000692954"/>
    </source>
</evidence>
<dbReference type="EMBL" id="CAJJDN010000091">
    <property type="protein sequence ID" value="CAD8108547.1"/>
    <property type="molecule type" value="Genomic_DNA"/>
</dbReference>
<reference evidence="1" key="1">
    <citation type="submission" date="2021-01" db="EMBL/GenBank/DDBJ databases">
        <authorList>
            <consortium name="Genoscope - CEA"/>
            <person name="William W."/>
        </authorList>
    </citation>
    <scope>NUCLEOTIDE SEQUENCE</scope>
</reference>